<evidence type="ECO:0000256" key="16">
    <source>
        <dbReference type="ARBA" id="ARBA00048380"/>
    </source>
</evidence>
<evidence type="ECO:0000256" key="23">
    <source>
        <dbReference type="ARBA" id="ARBA00048840"/>
    </source>
</evidence>
<name>A0AAE0ZGL8_9GAST</name>
<evidence type="ECO:0000256" key="24">
    <source>
        <dbReference type="ARBA" id="ARBA00048879"/>
    </source>
</evidence>
<comment type="catalytic activity">
    <reaction evidence="19">
        <text>N-(9Z-octadecenoyl)-L-serine + H2O = L-serine + (9Z)-octadecenoate</text>
        <dbReference type="Rhea" id="RHEA:51352"/>
        <dbReference type="ChEBI" id="CHEBI:15377"/>
        <dbReference type="ChEBI" id="CHEBI:30823"/>
        <dbReference type="ChEBI" id="CHEBI:33384"/>
        <dbReference type="ChEBI" id="CHEBI:134031"/>
    </reaction>
    <physiologicalReaction direction="left-to-right" evidence="19">
        <dbReference type="Rhea" id="RHEA:51353"/>
    </physiologicalReaction>
</comment>
<evidence type="ECO:0000256" key="1">
    <source>
        <dbReference type="ARBA" id="ARBA00004872"/>
    </source>
</evidence>
<evidence type="ECO:0000256" key="7">
    <source>
        <dbReference type="ARBA" id="ARBA00034698"/>
    </source>
</evidence>
<sequence length="505" mass="56651">MLRMVRLTLTEDVEAVVLIVRTVHLSQRPAQTSQCRQTDSDFIPLNEERLQRFQKALGFESVSRDSGDSNTDEIFKFGEFIIASFPHIHRHSPLVTWERVNNLSLLYHIQGNDPSLKPYLLMAHIDVVPVTNLDQWDAPPFSGEVKDGFIYGRGTIDDKNNVMGILEATEFMLSSNIKPKRSFYISFGHDEETRGNAGASQVANLLRQKGVKEVEFIVDEGMTVLEGIIDGVAGPVASVGVTEKGIVLLNLSVELPPGHSSMPPRETAIGILARAVLRLEENPHPSMLGAGVETDMFESLVPKMSYLQRVVISNIWLFRYPLSWLLSRKPSTNAVIRTVTAVTIFNSGVKFNMIPPLAEAKVNHRVHPSQTIQEVVDYDRAVINDPRVKIEVVYSMEPHPVAGHGESDFGYQVLRTSVRQIWPEAVVVPAIMVGNTDTFNFLNFSTNVYRFSPTHMFPGDPERFHGINERMSVKNYEQVINFFYHLIRNADQAGLSPVHSAHPDL</sequence>
<evidence type="ECO:0000256" key="13">
    <source>
        <dbReference type="ARBA" id="ARBA00047874"/>
    </source>
</evidence>
<comment type="catalytic activity">
    <reaction evidence="22">
        <text>N-(9Z-octadecenoyl)-L-leucine + H2O = L-leucine + (9Z)-octadecenoate</text>
        <dbReference type="Rhea" id="RHEA:51360"/>
        <dbReference type="ChEBI" id="CHEBI:15377"/>
        <dbReference type="ChEBI" id="CHEBI:30823"/>
        <dbReference type="ChEBI" id="CHEBI:57427"/>
        <dbReference type="ChEBI" id="CHEBI:134035"/>
    </reaction>
    <physiologicalReaction direction="left-to-right" evidence="22">
        <dbReference type="Rhea" id="RHEA:51361"/>
    </physiologicalReaction>
    <physiologicalReaction direction="right-to-left" evidence="22">
        <dbReference type="Rhea" id="RHEA:51362"/>
    </physiologicalReaction>
</comment>
<dbReference type="GO" id="GO:0004046">
    <property type="term" value="F:aminoacylase activity"/>
    <property type="evidence" value="ECO:0007669"/>
    <property type="project" value="UniProtKB-EC"/>
</dbReference>
<dbReference type="GO" id="GO:0006508">
    <property type="term" value="P:proteolysis"/>
    <property type="evidence" value="ECO:0007669"/>
    <property type="project" value="UniProtKB-KW"/>
</dbReference>
<evidence type="ECO:0000256" key="19">
    <source>
        <dbReference type="ARBA" id="ARBA00048597"/>
    </source>
</evidence>
<accession>A0AAE0ZGL8</accession>
<comment type="catalytic activity">
    <reaction evidence="24">
        <text>L-phenylalanine + (9Z)-octadecenoate = N-(9Z-octadecenoyl)-L-phenylalanine + H2O</text>
        <dbReference type="Rhea" id="RHEA:51300"/>
        <dbReference type="ChEBI" id="CHEBI:15377"/>
        <dbReference type="ChEBI" id="CHEBI:30823"/>
        <dbReference type="ChEBI" id="CHEBI:58095"/>
        <dbReference type="ChEBI" id="CHEBI:134020"/>
    </reaction>
    <physiologicalReaction direction="left-to-right" evidence="24">
        <dbReference type="Rhea" id="RHEA:51301"/>
    </physiologicalReaction>
    <physiologicalReaction direction="right-to-left" evidence="24">
        <dbReference type="Rhea" id="RHEA:51302"/>
    </physiologicalReaction>
</comment>
<evidence type="ECO:0000256" key="17">
    <source>
        <dbReference type="ARBA" id="ARBA00048402"/>
    </source>
</evidence>
<evidence type="ECO:0000256" key="12">
    <source>
        <dbReference type="ARBA" id="ARBA00047866"/>
    </source>
</evidence>
<dbReference type="GO" id="GO:0043604">
    <property type="term" value="P:amide biosynthetic process"/>
    <property type="evidence" value="ECO:0007669"/>
    <property type="project" value="TreeGrafter"/>
</dbReference>
<dbReference type="Pfam" id="PF01546">
    <property type="entry name" value="Peptidase_M20"/>
    <property type="match status" value="1"/>
</dbReference>
<comment type="catalytic activity">
    <reaction evidence="26">
        <text>N-(9Z-octadecenoyl)-L-lysine + H2O = L-lysine + (9Z)-octadecenoate</text>
        <dbReference type="Rhea" id="RHEA:64192"/>
        <dbReference type="ChEBI" id="CHEBI:15377"/>
        <dbReference type="ChEBI" id="CHEBI:30823"/>
        <dbReference type="ChEBI" id="CHEBI:32551"/>
        <dbReference type="ChEBI" id="CHEBI:149731"/>
    </reaction>
    <physiologicalReaction direction="left-to-right" evidence="26">
        <dbReference type="Rhea" id="RHEA:64193"/>
    </physiologicalReaction>
</comment>
<dbReference type="GO" id="GO:0008233">
    <property type="term" value="F:peptidase activity"/>
    <property type="evidence" value="ECO:0007669"/>
    <property type="project" value="UniProtKB-KW"/>
</dbReference>
<evidence type="ECO:0000256" key="22">
    <source>
        <dbReference type="ARBA" id="ARBA00048827"/>
    </source>
</evidence>
<evidence type="ECO:0000256" key="21">
    <source>
        <dbReference type="ARBA" id="ARBA00048822"/>
    </source>
</evidence>
<evidence type="ECO:0000256" key="20">
    <source>
        <dbReference type="ARBA" id="ARBA00048729"/>
    </source>
</evidence>
<comment type="catalytic activity">
    <reaction evidence="23">
        <text>an N-acyl-aromatic L-alpha-amino acid + H2O = an aromatic L-alpha-amino acid + a carboxylate</text>
        <dbReference type="Rhea" id="RHEA:54184"/>
        <dbReference type="ChEBI" id="CHEBI:15377"/>
        <dbReference type="ChEBI" id="CHEBI:29067"/>
        <dbReference type="ChEBI" id="CHEBI:84824"/>
        <dbReference type="ChEBI" id="CHEBI:138093"/>
        <dbReference type="EC" id="3.5.1.114"/>
    </reaction>
    <physiologicalReaction direction="left-to-right" evidence="23">
        <dbReference type="Rhea" id="RHEA:54185"/>
    </physiologicalReaction>
    <physiologicalReaction direction="right-to-left" evidence="23">
        <dbReference type="Rhea" id="RHEA:54186"/>
    </physiologicalReaction>
</comment>
<comment type="catalytic activity">
    <reaction evidence="10">
        <text>N-(4Z,7Z,10Z,13Z,16Z,19Z-docosahexaenoyl)-L-phenylalanine + H2O = (4Z,7Z,10Z,13Z,16Z,19Z)-docosahexaenoate + L-phenylalanine</text>
        <dbReference type="Rhea" id="RHEA:64132"/>
        <dbReference type="ChEBI" id="CHEBI:15377"/>
        <dbReference type="ChEBI" id="CHEBI:58095"/>
        <dbReference type="ChEBI" id="CHEBI:77016"/>
        <dbReference type="ChEBI" id="CHEBI:149701"/>
    </reaction>
    <physiologicalReaction direction="left-to-right" evidence="10">
        <dbReference type="Rhea" id="RHEA:64133"/>
    </physiologicalReaction>
</comment>
<evidence type="ECO:0000256" key="6">
    <source>
        <dbReference type="ARBA" id="ARBA00022833"/>
    </source>
</evidence>
<evidence type="ECO:0000313" key="28">
    <source>
        <dbReference type="EMBL" id="KAK3768933.1"/>
    </source>
</evidence>
<comment type="catalytic activity">
    <reaction evidence="14">
        <text>N-hexadecanoyl-L-phenylalanine + H2O = hexadecanoate + L-phenylalanine</text>
        <dbReference type="Rhea" id="RHEA:64124"/>
        <dbReference type="ChEBI" id="CHEBI:7896"/>
        <dbReference type="ChEBI" id="CHEBI:15377"/>
        <dbReference type="ChEBI" id="CHEBI:58095"/>
        <dbReference type="ChEBI" id="CHEBI:149699"/>
    </reaction>
    <physiologicalReaction direction="left-to-right" evidence="14">
        <dbReference type="Rhea" id="RHEA:64125"/>
    </physiologicalReaction>
</comment>
<dbReference type="Gene3D" id="3.40.630.10">
    <property type="entry name" value="Zn peptidases"/>
    <property type="match status" value="1"/>
</dbReference>
<keyword evidence="5" id="KW-0378">Hydrolase</keyword>
<evidence type="ECO:0000256" key="26">
    <source>
        <dbReference type="ARBA" id="ARBA00049457"/>
    </source>
</evidence>
<evidence type="ECO:0000256" key="5">
    <source>
        <dbReference type="ARBA" id="ARBA00022801"/>
    </source>
</evidence>
<dbReference type="InterPro" id="IPR036264">
    <property type="entry name" value="Bact_exopeptidase_dim_dom"/>
</dbReference>
<comment type="caution">
    <text evidence="28">The sequence shown here is derived from an EMBL/GenBank/DDBJ whole genome shotgun (WGS) entry which is preliminary data.</text>
</comment>
<dbReference type="InterPro" id="IPR047177">
    <property type="entry name" value="Pept_M20A"/>
</dbReference>
<comment type="pathway">
    <text evidence="7">Amino-acid metabolism.</text>
</comment>
<proteinExistence type="inferred from homology"/>
<dbReference type="PANTHER" id="PTHR45962:SF1">
    <property type="entry name" value="N-FATTY-ACYL-AMINO ACID SYNTHASE_HYDROLASE PM20D1"/>
    <property type="match status" value="1"/>
</dbReference>
<dbReference type="CDD" id="cd05674">
    <property type="entry name" value="M20_yscS"/>
    <property type="match status" value="1"/>
</dbReference>
<evidence type="ECO:0000256" key="14">
    <source>
        <dbReference type="ARBA" id="ARBA00047879"/>
    </source>
</evidence>
<comment type="catalytic activity">
    <reaction evidence="13">
        <text>(5Z,8Z,11Z,14Z)-eicosatetraenoate + L-phenylalanine = N-(5Z,8Z,11Z,14Z-eicosatetraenoyl)-L-phenylalanine + H2O</text>
        <dbReference type="Rhea" id="RHEA:51312"/>
        <dbReference type="ChEBI" id="CHEBI:15377"/>
        <dbReference type="ChEBI" id="CHEBI:32395"/>
        <dbReference type="ChEBI" id="CHEBI:58095"/>
        <dbReference type="ChEBI" id="CHEBI:134022"/>
    </reaction>
    <physiologicalReaction direction="left-to-right" evidence="13">
        <dbReference type="Rhea" id="RHEA:51313"/>
    </physiologicalReaction>
    <physiologicalReaction direction="right-to-left" evidence="13">
        <dbReference type="Rhea" id="RHEA:51314"/>
    </physiologicalReaction>
</comment>
<evidence type="ECO:0000256" key="2">
    <source>
        <dbReference type="ARBA" id="ARBA00006247"/>
    </source>
</evidence>
<evidence type="ECO:0000256" key="10">
    <source>
        <dbReference type="ARBA" id="ARBA00047567"/>
    </source>
</evidence>
<evidence type="ECO:0000256" key="4">
    <source>
        <dbReference type="ARBA" id="ARBA00022723"/>
    </source>
</evidence>
<comment type="catalytic activity">
    <reaction evidence="18">
        <text>an N-acyl-L-amino acid + H2O = an L-alpha-amino acid + a carboxylate</text>
        <dbReference type="Rhea" id="RHEA:15565"/>
        <dbReference type="ChEBI" id="CHEBI:15377"/>
        <dbReference type="ChEBI" id="CHEBI:29067"/>
        <dbReference type="ChEBI" id="CHEBI:59869"/>
        <dbReference type="ChEBI" id="CHEBI:59874"/>
        <dbReference type="EC" id="3.5.1.14"/>
    </reaction>
    <physiologicalReaction direction="left-to-right" evidence="18">
        <dbReference type="Rhea" id="RHEA:15566"/>
    </physiologicalReaction>
    <physiologicalReaction direction="right-to-left" evidence="18">
        <dbReference type="Rhea" id="RHEA:15567"/>
    </physiologicalReaction>
</comment>
<dbReference type="InterPro" id="IPR002933">
    <property type="entry name" value="Peptidase_M20"/>
</dbReference>
<comment type="catalytic activity">
    <reaction evidence="25">
        <text>N-(5Z,8Z,11Z,14Z-eicosatetraenoyl)-L-serine + H2O = (5Z,8Z,11Z,14Z)-eicosatetraenoate + L-serine</text>
        <dbReference type="Rhea" id="RHEA:64116"/>
        <dbReference type="ChEBI" id="CHEBI:15377"/>
        <dbReference type="ChEBI" id="CHEBI:32395"/>
        <dbReference type="ChEBI" id="CHEBI:33384"/>
        <dbReference type="ChEBI" id="CHEBI:149697"/>
    </reaction>
    <physiologicalReaction direction="left-to-right" evidence="25">
        <dbReference type="Rhea" id="RHEA:64117"/>
    </physiologicalReaction>
    <physiologicalReaction direction="right-to-left" evidence="25">
        <dbReference type="Rhea" id="RHEA:64118"/>
    </physiologicalReaction>
</comment>
<dbReference type="GO" id="GO:1990845">
    <property type="term" value="P:adaptive thermogenesis"/>
    <property type="evidence" value="ECO:0007669"/>
    <property type="project" value="UniProtKB-ARBA"/>
</dbReference>
<dbReference type="Gene3D" id="3.30.70.360">
    <property type="match status" value="1"/>
</dbReference>
<evidence type="ECO:0000256" key="9">
    <source>
        <dbReference type="ARBA" id="ARBA00047450"/>
    </source>
</evidence>
<dbReference type="EMBL" id="JAWDGP010003996">
    <property type="protein sequence ID" value="KAK3768933.1"/>
    <property type="molecule type" value="Genomic_DNA"/>
</dbReference>
<evidence type="ECO:0000259" key="27">
    <source>
        <dbReference type="Pfam" id="PF07687"/>
    </source>
</evidence>
<reference evidence="28" key="1">
    <citation type="journal article" date="2023" name="G3 (Bethesda)">
        <title>A reference genome for the long-term kleptoplast-retaining sea slug Elysia crispata morphotype clarki.</title>
        <authorList>
            <person name="Eastman K.E."/>
            <person name="Pendleton A.L."/>
            <person name="Shaikh M.A."/>
            <person name="Suttiyut T."/>
            <person name="Ogas R."/>
            <person name="Tomko P."/>
            <person name="Gavelis G."/>
            <person name="Widhalm J.R."/>
            <person name="Wisecaver J.H."/>
        </authorList>
    </citation>
    <scope>NUCLEOTIDE SEQUENCE</scope>
    <source>
        <strain evidence="28">ECLA1</strain>
    </source>
</reference>
<evidence type="ECO:0000313" key="29">
    <source>
        <dbReference type="Proteomes" id="UP001283361"/>
    </source>
</evidence>
<comment type="catalytic activity">
    <reaction evidence="12">
        <text>N-(9Z-octadecenoyl)-L-tyrosine + H2O = L-tyrosine + (9Z)-octadecenoate</text>
        <dbReference type="Rhea" id="RHEA:64184"/>
        <dbReference type="ChEBI" id="CHEBI:15377"/>
        <dbReference type="ChEBI" id="CHEBI:30823"/>
        <dbReference type="ChEBI" id="CHEBI:58315"/>
        <dbReference type="ChEBI" id="CHEBI:149734"/>
    </reaction>
    <physiologicalReaction direction="left-to-right" evidence="12">
        <dbReference type="Rhea" id="RHEA:64185"/>
    </physiologicalReaction>
</comment>
<dbReference type="GO" id="GO:0043605">
    <property type="term" value="P:amide catabolic process"/>
    <property type="evidence" value="ECO:0007669"/>
    <property type="project" value="UniProtKB-ARBA"/>
</dbReference>
<comment type="catalytic activity">
    <reaction evidence="17">
        <text>N-(5Z,8Z,11Z,14Z)-eicosatetraenoyl-glycine + H2O = (5Z,8Z,11Z,14Z)-eicosatetraenoate + glycine</text>
        <dbReference type="Rhea" id="RHEA:64108"/>
        <dbReference type="ChEBI" id="CHEBI:15377"/>
        <dbReference type="ChEBI" id="CHEBI:32395"/>
        <dbReference type="ChEBI" id="CHEBI:57305"/>
        <dbReference type="ChEBI" id="CHEBI:59002"/>
    </reaction>
    <physiologicalReaction direction="left-to-right" evidence="17">
        <dbReference type="Rhea" id="RHEA:64109"/>
    </physiologicalReaction>
    <physiologicalReaction direction="right-to-left" evidence="17">
        <dbReference type="Rhea" id="RHEA:64110"/>
    </physiologicalReaction>
</comment>
<evidence type="ECO:0000256" key="8">
    <source>
        <dbReference type="ARBA" id="ARBA00046147"/>
    </source>
</evidence>
<comment type="similarity">
    <text evidence="2">Belongs to the peptidase M20A family.</text>
</comment>
<dbReference type="PANTHER" id="PTHR45962">
    <property type="entry name" value="N-FATTY-ACYL-AMINO ACID SYNTHASE/HYDROLASE PM20D1"/>
    <property type="match status" value="1"/>
</dbReference>
<protein>
    <recommendedName>
        <fullName evidence="27">Peptidase M20 dimerisation domain-containing protein</fullName>
    </recommendedName>
</protein>
<feature type="domain" description="Peptidase M20 dimerisation" evidence="27">
    <location>
        <begin position="242"/>
        <end position="385"/>
    </location>
</feature>
<dbReference type="GO" id="GO:0006520">
    <property type="term" value="P:amino acid metabolic process"/>
    <property type="evidence" value="ECO:0007669"/>
    <property type="project" value="TreeGrafter"/>
</dbReference>
<comment type="catalytic activity">
    <reaction evidence="9">
        <text>(9Z)-octadecenoate + glycine = N-(9Z-octadecenoyl)glycine + H2O</text>
        <dbReference type="Rhea" id="RHEA:51316"/>
        <dbReference type="ChEBI" id="CHEBI:15377"/>
        <dbReference type="ChEBI" id="CHEBI:30823"/>
        <dbReference type="ChEBI" id="CHEBI:57305"/>
        <dbReference type="ChEBI" id="CHEBI:133992"/>
    </reaction>
    <physiologicalReaction direction="right-to-left" evidence="9">
        <dbReference type="Rhea" id="RHEA:51318"/>
    </physiologicalReaction>
</comment>
<dbReference type="Pfam" id="PF07687">
    <property type="entry name" value="M20_dimer"/>
    <property type="match status" value="1"/>
</dbReference>
<dbReference type="GO" id="GO:0006629">
    <property type="term" value="P:lipid metabolic process"/>
    <property type="evidence" value="ECO:0007669"/>
    <property type="project" value="UniProtKB-ARBA"/>
</dbReference>
<dbReference type="GO" id="GO:0046872">
    <property type="term" value="F:metal ion binding"/>
    <property type="evidence" value="ECO:0007669"/>
    <property type="project" value="UniProtKB-KW"/>
</dbReference>
<comment type="pathway">
    <text evidence="1">Lipid metabolism; fatty acid metabolism.</text>
</comment>
<dbReference type="SUPFAM" id="SSF53187">
    <property type="entry name" value="Zn-dependent exopeptidases"/>
    <property type="match status" value="1"/>
</dbReference>
<evidence type="ECO:0000256" key="18">
    <source>
        <dbReference type="ARBA" id="ARBA00048579"/>
    </source>
</evidence>
<dbReference type="Gene3D" id="1.10.150.900">
    <property type="match status" value="1"/>
</dbReference>
<dbReference type="FunFam" id="3.40.630.10:FF:000027">
    <property type="entry name" value="N-fatty-acyl-amino acid synthase/hydrolase PM20D1"/>
    <property type="match status" value="1"/>
</dbReference>
<comment type="catalytic activity">
    <reaction evidence="15">
        <text>N-(9Z-octadecenoyl)-L-methionine + H2O = (9Z)-octadecenoate + L-methionine</text>
        <dbReference type="Rhea" id="RHEA:64144"/>
        <dbReference type="ChEBI" id="CHEBI:15377"/>
        <dbReference type="ChEBI" id="CHEBI:30823"/>
        <dbReference type="ChEBI" id="CHEBI:57844"/>
        <dbReference type="ChEBI" id="CHEBI:149732"/>
    </reaction>
    <physiologicalReaction direction="left-to-right" evidence="15">
        <dbReference type="Rhea" id="RHEA:64145"/>
    </physiologicalReaction>
</comment>
<evidence type="ECO:0000256" key="15">
    <source>
        <dbReference type="ARBA" id="ARBA00048145"/>
    </source>
</evidence>
<gene>
    <name evidence="28" type="ORF">RRG08_060369</name>
</gene>
<dbReference type="SUPFAM" id="SSF55031">
    <property type="entry name" value="Bacterial exopeptidase dimerisation domain"/>
    <property type="match status" value="1"/>
</dbReference>
<dbReference type="InterPro" id="IPR011650">
    <property type="entry name" value="Peptidase_M20_dimer"/>
</dbReference>
<keyword evidence="4" id="KW-0479">Metal-binding</keyword>
<comment type="catalytic activity">
    <reaction evidence="21">
        <text>N-(9Z-octadecenoyl)-L-tryptophan + H2O = L-tryptophan + (9Z)-octadecenoate</text>
        <dbReference type="Rhea" id="RHEA:64176"/>
        <dbReference type="ChEBI" id="CHEBI:15377"/>
        <dbReference type="ChEBI" id="CHEBI:30823"/>
        <dbReference type="ChEBI" id="CHEBI:57912"/>
        <dbReference type="ChEBI" id="CHEBI:149733"/>
    </reaction>
    <physiologicalReaction direction="left-to-right" evidence="21">
        <dbReference type="Rhea" id="RHEA:64177"/>
    </physiologicalReaction>
</comment>
<comment type="function">
    <text evidence="8">Secreted enzyme that regulates the endogenous N-fatty acyl amino acid (NAAs) tissue and circulating levels by functioning as a bidirectional NAA synthase/hydrolase. It condenses free fatty acids and free amino acids to generate NAAs and bidirectionally catalyzes the reverse hydrolysis reaction. Some of these NAAs stimulate oxidative metabolism via mitochondrial uncoupling, increasing energy expenditure in a UPC1-independent manner. Thereby, this secreted protein may indirectly regulate whole body energy expenditure. PM20D1 circulates in tight association with both low- and high-density (LDL and HDL,respectively) lipoprotein particles.</text>
</comment>
<organism evidence="28 29">
    <name type="scientific">Elysia crispata</name>
    <name type="common">lettuce slug</name>
    <dbReference type="NCBI Taxonomy" id="231223"/>
    <lineage>
        <taxon>Eukaryota</taxon>
        <taxon>Metazoa</taxon>
        <taxon>Spiralia</taxon>
        <taxon>Lophotrochozoa</taxon>
        <taxon>Mollusca</taxon>
        <taxon>Gastropoda</taxon>
        <taxon>Heterobranchia</taxon>
        <taxon>Euthyneura</taxon>
        <taxon>Panpulmonata</taxon>
        <taxon>Sacoglossa</taxon>
        <taxon>Placobranchoidea</taxon>
        <taxon>Plakobranchidae</taxon>
        <taxon>Elysia</taxon>
    </lineage>
</organism>
<dbReference type="FunFam" id="1.10.150.900:FF:000003">
    <property type="entry name" value="N-fatty-acyl-amino acid synthase/hydrolase PM20D1"/>
    <property type="match status" value="1"/>
</dbReference>
<dbReference type="AlphaFoldDB" id="A0AAE0ZGL8"/>
<keyword evidence="6" id="KW-0862">Zinc</keyword>
<keyword evidence="29" id="KW-1185">Reference proteome</keyword>
<keyword evidence="3" id="KW-0645">Protease</keyword>
<comment type="catalytic activity">
    <reaction evidence="16">
        <text>N-(9Z-octadecenoyl)-L-asparagine + H2O = L-asparagine + (9Z)-octadecenoate</text>
        <dbReference type="Rhea" id="RHEA:64136"/>
        <dbReference type="ChEBI" id="CHEBI:15377"/>
        <dbReference type="ChEBI" id="CHEBI:30823"/>
        <dbReference type="ChEBI" id="CHEBI:58048"/>
        <dbReference type="ChEBI" id="CHEBI:149730"/>
    </reaction>
    <physiologicalReaction direction="left-to-right" evidence="16">
        <dbReference type="Rhea" id="RHEA:64137"/>
    </physiologicalReaction>
</comment>
<evidence type="ECO:0000256" key="3">
    <source>
        <dbReference type="ARBA" id="ARBA00022670"/>
    </source>
</evidence>
<comment type="catalytic activity">
    <reaction evidence="20">
        <text>N-(9Z-octadecenoyl)-L-glutamine + H2O = L-glutamine + (9Z)-octadecenoate</text>
        <dbReference type="Rhea" id="RHEA:51356"/>
        <dbReference type="ChEBI" id="CHEBI:15377"/>
        <dbReference type="ChEBI" id="CHEBI:30823"/>
        <dbReference type="ChEBI" id="CHEBI:58359"/>
        <dbReference type="ChEBI" id="CHEBI:134033"/>
    </reaction>
    <physiologicalReaction direction="left-to-right" evidence="20">
        <dbReference type="Rhea" id="RHEA:51357"/>
    </physiologicalReaction>
</comment>
<evidence type="ECO:0000256" key="11">
    <source>
        <dbReference type="ARBA" id="ARBA00047723"/>
    </source>
</evidence>
<comment type="catalytic activity">
    <reaction evidence="11">
        <text>N-octadecanoyl-L-phenylalanine + H2O = octadecanoate + L-phenylalanine</text>
        <dbReference type="Rhea" id="RHEA:64128"/>
        <dbReference type="ChEBI" id="CHEBI:15377"/>
        <dbReference type="ChEBI" id="CHEBI:25629"/>
        <dbReference type="ChEBI" id="CHEBI:58095"/>
        <dbReference type="ChEBI" id="CHEBI:149700"/>
    </reaction>
    <physiologicalReaction direction="left-to-right" evidence="11">
        <dbReference type="Rhea" id="RHEA:64129"/>
    </physiologicalReaction>
</comment>
<dbReference type="Proteomes" id="UP001283361">
    <property type="component" value="Unassembled WGS sequence"/>
</dbReference>
<dbReference type="GO" id="GO:0005576">
    <property type="term" value="C:extracellular region"/>
    <property type="evidence" value="ECO:0007669"/>
    <property type="project" value="UniProtKB-ARBA"/>
</dbReference>
<evidence type="ECO:0000256" key="25">
    <source>
        <dbReference type="ARBA" id="ARBA00049100"/>
    </source>
</evidence>